<keyword evidence="1" id="KW-1133">Transmembrane helix</keyword>
<name>A0A0B1SW96_OESDE</name>
<accession>A0A0B1SW96</accession>
<gene>
    <name evidence="2" type="ORF">OESDEN_10947</name>
</gene>
<evidence type="ECO:0000256" key="1">
    <source>
        <dbReference type="SAM" id="Phobius"/>
    </source>
</evidence>
<sequence length="308" mass="34462">LLFFRHATRILFNHGLEAATKSQPKSSAEVVHEFFHNLSELSITNEDLSVDTTKIGIFDYPWVSRVYKGSMEDSKKLFELIFPSPFSVYSATLASTCDMKMFFVYSNSLARSATSKGSTRSMIIDLPYDTNSNKGHIVLEGKAGCEFELTVKPEVLHAWYLVLISNANALVHFVLSALVAFTLLEKLASSKTVKRSDQKNRVGYYVNGGVIALLFFCFTYNTGIREAIITTSSFYFISCAYFLASVVGYIRNKIFSTFPACLRLVNILLKMFIFLLVPIRASLSYAMIALLIALVSSDLDLDGVIMLR</sequence>
<feature type="transmembrane region" description="Helical" evidence="1">
    <location>
        <begin position="158"/>
        <end position="181"/>
    </location>
</feature>
<dbReference type="OrthoDB" id="348976at2759"/>
<keyword evidence="1" id="KW-0812">Transmembrane</keyword>
<protein>
    <submittedName>
        <fullName evidence="2">Uncharacterized protein</fullName>
    </submittedName>
</protein>
<organism evidence="2 3">
    <name type="scientific">Oesophagostomum dentatum</name>
    <name type="common">Nodular worm</name>
    <dbReference type="NCBI Taxonomy" id="61180"/>
    <lineage>
        <taxon>Eukaryota</taxon>
        <taxon>Metazoa</taxon>
        <taxon>Ecdysozoa</taxon>
        <taxon>Nematoda</taxon>
        <taxon>Chromadorea</taxon>
        <taxon>Rhabditida</taxon>
        <taxon>Rhabditina</taxon>
        <taxon>Rhabditomorpha</taxon>
        <taxon>Strongyloidea</taxon>
        <taxon>Strongylidae</taxon>
        <taxon>Oesophagostomum</taxon>
    </lineage>
</organism>
<dbReference type="AlphaFoldDB" id="A0A0B1SW96"/>
<reference evidence="2 3" key="1">
    <citation type="submission" date="2014-03" db="EMBL/GenBank/DDBJ databases">
        <title>Draft genome of the hookworm Oesophagostomum dentatum.</title>
        <authorList>
            <person name="Mitreva M."/>
        </authorList>
    </citation>
    <scope>NUCLEOTIDE SEQUENCE [LARGE SCALE GENOMIC DNA]</scope>
    <source>
        <strain evidence="2 3">OD-Hann</strain>
    </source>
</reference>
<feature type="transmembrane region" description="Helical" evidence="1">
    <location>
        <begin position="202"/>
        <end position="221"/>
    </location>
</feature>
<evidence type="ECO:0000313" key="3">
    <source>
        <dbReference type="Proteomes" id="UP000053660"/>
    </source>
</evidence>
<evidence type="ECO:0000313" key="2">
    <source>
        <dbReference type="EMBL" id="KHJ89234.1"/>
    </source>
</evidence>
<keyword evidence="1" id="KW-0472">Membrane</keyword>
<dbReference type="EMBL" id="KN554513">
    <property type="protein sequence ID" value="KHJ89234.1"/>
    <property type="molecule type" value="Genomic_DNA"/>
</dbReference>
<dbReference type="Proteomes" id="UP000053660">
    <property type="component" value="Unassembled WGS sequence"/>
</dbReference>
<feature type="transmembrane region" description="Helical" evidence="1">
    <location>
        <begin position="227"/>
        <end position="249"/>
    </location>
</feature>
<proteinExistence type="predicted"/>
<keyword evidence="3" id="KW-1185">Reference proteome</keyword>
<feature type="non-terminal residue" evidence="2">
    <location>
        <position position="1"/>
    </location>
</feature>